<dbReference type="PANTHER" id="PTHR13774">
    <property type="entry name" value="PHENAZINE BIOSYNTHESIS PROTEIN"/>
    <property type="match status" value="1"/>
</dbReference>
<gene>
    <name evidence="2" type="ORF">Cha6605_3803</name>
</gene>
<accession>K9UKS8</accession>
<reference evidence="2 3" key="1">
    <citation type="submission" date="2012-05" db="EMBL/GenBank/DDBJ databases">
        <title>Finished chromosome of genome of Chamaesiphon sp. PCC 6605.</title>
        <authorList>
            <consortium name="US DOE Joint Genome Institute"/>
            <person name="Gugger M."/>
            <person name="Coursin T."/>
            <person name="Rippka R."/>
            <person name="Tandeau De Marsac N."/>
            <person name="Huntemann M."/>
            <person name="Wei C.-L."/>
            <person name="Han J."/>
            <person name="Detter J.C."/>
            <person name="Han C."/>
            <person name="Tapia R."/>
            <person name="Chen A."/>
            <person name="Kyrpides N."/>
            <person name="Mavromatis K."/>
            <person name="Markowitz V."/>
            <person name="Szeto E."/>
            <person name="Ivanova N."/>
            <person name="Pagani I."/>
            <person name="Pati A."/>
            <person name="Goodwin L."/>
            <person name="Nordberg H.P."/>
            <person name="Cantor M.N."/>
            <person name="Hua S.X."/>
            <person name="Woyke T."/>
            <person name="Kerfeld C.A."/>
        </authorList>
    </citation>
    <scope>NUCLEOTIDE SEQUENCE [LARGE SCALE GENOMIC DNA]</scope>
    <source>
        <strain evidence="3">ATCC 27169 / PCC 6605</strain>
    </source>
</reference>
<dbReference type="PATRIC" id="fig|1173020.3.peg.4360"/>
<dbReference type="Proteomes" id="UP000010366">
    <property type="component" value="Chromosome"/>
</dbReference>
<dbReference type="Gene3D" id="3.10.310.10">
    <property type="entry name" value="Diaminopimelate Epimerase, Chain A, domain 1"/>
    <property type="match status" value="2"/>
</dbReference>
<proteinExistence type="predicted"/>
<dbReference type="RefSeq" id="WP_015160894.1">
    <property type="nucleotide sequence ID" value="NC_019697.1"/>
</dbReference>
<dbReference type="OrthoDB" id="9788221at2"/>
<dbReference type="SUPFAM" id="SSF54506">
    <property type="entry name" value="Diaminopimelate epimerase-like"/>
    <property type="match status" value="1"/>
</dbReference>
<organism evidence="2 3">
    <name type="scientific">Chamaesiphon minutus (strain ATCC 27169 / PCC 6605)</name>
    <dbReference type="NCBI Taxonomy" id="1173020"/>
    <lineage>
        <taxon>Bacteria</taxon>
        <taxon>Bacillati</taxon>
        <taxon>Cyanobacteriota</taxon>
        <taxon>Cyanophyceae</taxon>
        <taxon>Gomontiellales</taxon>
        <taxon>Chamaesiphonaceae</taxon>
        <taxon>Chamaesiphon</taxon>
    </lineage>
</organism>
<dbReference type="eggNOG" id="COG0384">
    <property type="taxonomic scope" value="Bacteria"/>
</dbReference>
<evidence type="ECO:0000256" key="1">
    <source>
        <dbReference type="PIRSR" id="PIRSR016184-1"/>
    </source>
</evidence>
<dbReference type="AlphaFoldDB" id="K9UKS8"/>
<dbReference type="KEGG" id="cmp:Cha6605_3803"/>
<dbReference type="InterPro" id="IPR003719">
    <property type="entry name" value="Phenazine_PhzF-like"/>
</dbReference>
<dbReference type="PANTHER" id="PTHR13774:SF32">
    <property type="entry name" value="ANTISENSE-ENHANCING SEQUENCE 1"/>
    <property type="match status" value="1"/>
</dbReference>
<dbReference type="STRING" id="1173020.Cha6605_3803"/>
<dbReference type="Pfam" id="PF02567">
    <property type="entry name" value="PhzC-PhzF"/>
    <property type="match status" value="1"/>
</dbReference>
<dbReference type="EMBL" id="CP003600">
    <property type="protein sequence ID" value="AFY94774.1"/>
    <property type="molecule type" value="Genomic_DNA"/>
</dbReference>
<dbReference type="GO" id="GO:0005737">
    <property type="term" value="C:cytoplasm"/>
    <property type="evidence" value="ECO:0007669"/>
    <property type="project" value="TreeGrafter"/>
</dbReference>
<keyword evidence="3" id="KW-1185">Reference proteome</keyword>
<sequence>MTNIPFLILDVFATEKYTGNQLAVCLDAENLTDLQMQQIAREINFSETTFVTSSEPVNGGYNTRIFTPTTELPFAGHPTLGTAFVIARELVGKSTAAAVGETIERIALNYKIGQIGVDIHYRNGEPDILWMHQQQPQFFDRVNVEDLAAVIGVNPTDIDERYPIEPVTTGLPSIIVPLKTIAAVSRAKLDLAIYAKTVATLPAQAILVFCAETVNPDRQLHVRVFTEWFGIPEDPATGSANGCLAAYLAKYQYFGSPKLDITVEQGVEMGRASLLYLRAEYTPTRCPVSIGGRVITIAKGEFIL</sequence>
<dbReference type="PIRSF" id="PIRSF016184">
    <property type="entry name" value="PhzC_PhzF"/>
    <property type="match status" value="1"/>
</dbReference>
<dbReference type="GO" id="GO:0016853">
    <property type="term" value="F:isomerase activity"/>
    <property type="evidence" value="ECO:0007669"/>
    <property type="project" value="TreeGrafter"/>
</dbReference>
<evidence type="ECO:0000313" key="3">
    <source>
        <dbReference type="Proteomes" id="UP000010366"/>
    </source>
</evidence>
<dbReference type="HOGENOM" id="CLU_048756_0_1_3"/>
<protein>
    <submittedName>
        <fullName evidence="2">Phenazine biosynthesis protein PhzF family</fullName>
    </submittedName>
</protein>
<evidence type="ECO:0000313" key="2">
    <source>
        <dbReference type="EMBL" id="AFY94774.1"/>
    </source>
</evidence>
<name>K9UKS8_CHAP6</name>
<feature type="active site" evidence="1">
    <location>
        <position position="47"/>
    </location>
</feature>
<dbReference type="NCBIfam" id="TIGR00654">
    <property type="entry name" value="PhzF_family"/>
    <property type="match status" value="1"/>
</dbReference>